<reference evidence="1" key="1">
    <citation type="submission" date="2018-10" db="EMBL/GenBank/DDBJ databases">
        <title>Population genomic analysis revealed the cold adaptation of white poplar.</title>
        <authorList>
            <person name="Liu Y.-J."/>
        </authorList>
    </citation>
    <scope>NUCLEOTIDE SEQUENCE [LARGE SCALE GENOMIC DNA]</scope>
    <source>
        <strain evidence="1">PAL-ZL1</strain>
    </source>
</reference>
<name>A0A4U5P4N2_POPAL</name>
<dbReference type="AlphaFoldDB" id="A0A4U5P4N2"/>
<comment type="caution">
    <text evidence="1">The sequence shown here is derived from an EMBL/GenBank/DDBJ whole genome shotgun (WGS) entry which is preliminary data.</text>
</comment>
<gene>
    <name evidence="1" type="ORF">D5086_0000225310</name>
</gene>
<protein>
    <submittedName>
        <fullName evidence="1">Uncharacterized protein</fullName>
    </submittedName>
</protein>
<dbReference type="SUPFAM" id="SSF54001">
    <property type="entry name" value="Cysteine proteinases"/>
    <property type="match status" value="1"/>
</dbReference>
<dbReference type="InterPro" id="IPR038765">
    <property type="entry name" value="Papain-like_cys_pep_sf"/>
</dbReference>
<accession>A0A4U5P4N2</accession>
<proteinExistence type="predicted"/>
<dbReference type="EMBL" id="RCHU01000792">
    <property type="protein sequence ID" value="TKR91269.1"/>
    <property type="molecule type" value="Genomic_DNA"/>
</dbReference>
<organism evidence="1">
    <name type="scientific">Populus alba</name>
    <name type="common">White poplar</name>
    <dbReference type="NCBI Taxonomy" id="43335"/>
    <lineage>
        <taxon>Eukaryota</taxon>
        <taxon>Viridiplantae</taxon>
        <taxon>Streptophyta</taxon>
        <taxon>Embryophyta</taxon>
        <taxon>Tracheophyta</taxon>
        <taxon>Spermatophyta</taxon>
        <taxon>Magnoliopsida</taxon>
        <taxon>eudicotyledons</taxon>
        <taxon>Gunneridae</taxon>
        <taxon>Pentapetalae</taxon>
        <taxon>rosids</taxon>
        <taxon>fabids</taxon>
        <taxon>Malpighiales</taxon>
        <taxon>Salicaceae</taxon>
        <taxon>Saliceae</taxon>
        <taxon>Populus</taxon>
    </lineage>
</organism>
<evidence type="ECO:0000313" key="1">
    <source>
        <dbReference type="EMBL" id="TKR91269.1"/>
    </source>
</evidence>
<dbReference type="Gene3D" id="3.90.70.10">
    <property type="entry name" value="Cysteine proteinases"/>
    <property type="match status" value="1"/>
</dbReference>
<sequence>MLGKEMLDRERDKPERCFSIQIPESIQELKKALSVLPQLSSHPKPGCLGETCVFFAVIGAVEGRYRLHMIRNNPDHATVPQLSVQDAIDGIKQVPIDPATCLNWIIKQGVVPESDCPYIGVPQGGHVLKEGRLSMVNGYRFINPGGDRVEGIVEEIMEGGPIVGIISYQSEYLHAVMLIGGVYKDDRVDEYVIHPLPIQCPRSEEDDGKMMVEDWCRFHTLLELMFLSQVDSIVLQHAMNRQLINGDWKLSEWMMTMNNCTPRRQEKNACGFTVLECIKHFKIATALTAGNMLPEAINSYDGQQPLPVNLPCLPAEESKEVNKEFDSLL</sequence>